<feature type="compositionally biased region" description="Polar residues" evidence="2">
    <location>
        <begin position="109"/>
        <end position="126"/>
    </location>
</feature>
<dbReference type="Gene3D" id="2.70.70.10">
    <property type="entry name" value="Glucose Permease (Domain IIA)"/>
    <property type="match status" value="1"/>
</dbReference>
<dbReference type="EMBL" id="NEVV01000001">
    <property type="protein sequence ID" value="OZI81844.1"/>
    <property type="molecule type" value="Genomic_DNA"/>
</dbReference>
<evidence type="ECO:0000259" key="3">
    <source>
        <dbReference type="PROSITE" id="PS51782"/>
    </source>
</evidence>
<sequence>MLNGQLQLTESQSVAGASAAAASRPVLWAGMLAIVLLAGCASKGPRAPVVDLAGQPGASGPTDGSYVVKPGDTLYKIARANNVDIENLKRWNNLTDPNQISVGQVLRLSSSGAGGAQTTPVTSTKPQPKPLDQGTTETPAGGMEAGAGGETGGATTPPAATVPDPKPARAADAAVINWGWPANGAILQTFNSNTKGIDLAGSLGDPVIAAADGKVMYSGNGVRGLGNLIIINHQNGFITAYAHNRALLVKTGQNVKRGAKIAEIGQTDTTSPRLHFEIRRQGTPVDPMQYLPPR</sequence>
<dbReference type="Pfam" id="PF01551">
    <property type="entry name" value="Peptidase_M23"/>
    <property type="match status" value="1"/>
</dbReference>
<organism evidence="4 5">
    <name type="scientific">Bordetella genomosp. 6</name>
    <dbReference type="NCBI Taxonomy" id="463024"/>
    <lineage>
        <taxon>Bacteria</taxon>
        <taxon>Pseudomonadati</taxon>
        <taxon>Pseudomonadota</taxon>
        <taxon>Betaproteobacteria</taxon>
        <taxon>Burkholderiales</taxon>
        <taxon>Alcaligenaceae</taxon>
        <taxon>Bordetella</taxon>
    </lineage>
</organism>
<feature type="domain" description="LysM" evidence="3">
    <location>
        <begin position="64"/>
        <end position="108"/>
    </location>
</feature>
<dbReference type="InterPro" id="IPR050570">
    <property type="entry name" value="Cell_wall_metabolism_enzyme"/>
</dbReference>
<dbReference type="CDD" id="cd12797">
    <property type="entry name" value="M23_peptidase"/>
    <property type="match status" value="1"/>
</dbReference>
<comment type="caution">
    <text evidence="4">The sequence shown here is derived from an EMBL/GenBank/DDBJ whole genome shotgun (WGS) entry which is preliminary data.</text>
</comment>
<dbReference type="SMART" id="SM00257">
    <property type="entry name" value="LysM"/>
    <property type="match status" value="1"/>
</dbReference>
<dbReference type="Proteomes" id="UP000216524">
    <property type="component" value="Unassembled WGS sequence"/>
</dbReference>
<dbReference type="PROSITE" id="PS51782">
    <property type="entry name" value="LYSM"/>
    <property type="match status" value="1"/>
</dbReference>
<accession>A0ABX4FI21</accession>
<dbReference type="InterPro" id="IPR036779">
    <property type="entry name" value="LysM_dom_sf"/>
</dbReference>
<reference evidence="4 5" key="1">
    <citation type="submission" date="2017-05" db="EMBL/GenBank/DDBJ databases">
        <title>Complete and WGS of Bordetella genogroups.</title>
        <authorList>
            <person name="Spilker T."/>
            <person name="Lipuma J."/>
        </authorList>
    </citation>
    <scope>NUCLEOTIDE SEQUENCE [LARGE SCALE GENOMIC DNA]</scope>
    <source>
        <strain evidence="4 5">AU3139</strain>
    </source>
</reference>
<evidence type="ECO:0000256" key="1">
    <source>
        <dbReference type="ARBA" id="ARBA00038420"/>
    </source>
</evidence>
<dbReference type="PANTHER" id="PTHR21666:SF263">
    <property type="entry name" value="MUREIN HYDROLASE ACTIVATOR NLPD"/>
    <property type="match status" value="1"/>
</dbReference>
<proteinExistence type="inferred from homology"/>
<dbReference type="RefSeq" id="WP_033467937.1">
    <property type="nucleotide sequence ID" value="NZ_CP021107.1"/>
</dbReference>
<comment type="similarity">
    <text evidence="1">Belongs to the E.coli NlpD/Haemophilus LppB family.</text>
</comment>
<dbReference type="InterPro" id="IPR011055">
    <property type="entry name" value="Dup_hybrid_motif"/>
</dbReference>
<name>A0ABX4FI21_9BORD</name>
<dbReference type="SUPFAM" id="SSF51261">
    <property type="entry name" value="Duplicated hybrid motif"/>
    <property type="match status" value="1"/>
</dbReference>
<dbReference type="Pfam" id="PF01476">
    <property type="entry name" value="LysM"/>
    <property type="match status" value="1"/>
</dbReference>
<dbReference type="InterPro" id="IPR018392">
    <property type="entry name" value="LysM"/>
</dbReference>
<dbReference type="Gene3D" id="3.10.350.10">
    <property type="entry name" value="LysM domain"/>
    <property type="match status" value="1"/>
</dbReference>
<keyword evidence="5" id="KW-1185">Reference proteome</keyword>
<feature type="compositionally biased region" description="Gly residues" evidence="2">
    <location>
        <begin position="143"/>
        <end position="152"/>
    </location>
</feature>
<gene>
    <name evidence="4" type="ORF">CAL23_09130</name>
</gene>
<dbReference type="PANTHER" id="PTHR21666">
    <property type="entry name" value="PEPTIDASE-RELATED"/>
    <property type="match status" value="1"/>
</dbReference>
<dbReference type="CDD" id="cd00118">
    <property type="entry name" value="LysM"/>
    <property type="match status" value="1"/>
</dbReference>
<evidence type="ECO:0000313" key="4">
    <source>
        <dbReference type="EMBL" id="OZI81844.1"/>
    </source>
</evidence>
<evidence type="ECO:0000313" key="5">
    <source>
        <dbReference type="Proteomes" id="UP000216524"/>
    </source>
</evidence>
<evidence type="ECO:0000256" key="2">
    <source>
        <dbReference type="SAM" id="MobiDB-lite"/>
    </source>
</evidence>
<feature type="region of interest" description="Disordered" evidence="2">
    <location>
        <begin position="109"/>
        <end position="161"/>
    </location>
</feature>
<dbReference type="InterPro" id="IPR016047">
    <property type="entry name" value="M23ase_b-sheet_dom"/>
</dbReference>
<protein>
    <submittedName>
        <fullName evidence="4">Peptidase</fullName>
    </submittedName>
</protein>